<sequence length="286" mass="32346">MKRRVRIRKPEDLQTRHYERGSREQFRVGSVEKRKSNEEYVWRKTQFSCEIIDKDTSLLTCVTCKRPFYLSNGAGASDRVRRQCCSPVCIANEKRLTRLRTLRKKTGLPAALPPAPIWGCADYEQRRVDYARAVASELLRQRDYLRRRTKLATGTMHPYAIAYTIERHPSLLPLALEKMPQLDNYQLGLIRQKITEIVGTNLEIASAVLSTTSDTTWSPQQVRLFGMLLDKAVPSLSQSNNLNLSANVDLASLSRDDLMRIALQGAPTTGATIDHQPAPDPVPPDA</sequence>
<organism evidence="1">
    <name type="scientific">uncultured Caudovirales phage</name>
    <dbReference type="NCBI Taxonomy" id="2100421"/>
    <lineage>
        <taxon>Viruses</taxon>
        <taxon>Duplodnaviria</taxon>
        <taxon>Heunggongvirae</taxon>
        <taxon>Uroviricota</taxon>
        <taxon>Caudoviricetes</taxon>
        <taxon>Peduoviridae</taxon>
        <taxon>Maltschvirus</taxon>
        <taxon>Maltschvirus maltsch</taxon>
    </lineage>
</organism>
<name>A0A6J5NIR9_9CAUD</name>
<gene>
    <name evidence="1" type="ORF">UFOVP706_20</name>
</gene>
<dbReference type="EMBL" id="LR796682">
    <property type="protein sequence ID" value="CAB4158622.1"/>
    <property type="molecule type" value="Genomic_DNA"/>
</dbReference>
<reference evidence="1" key="1">
    <citation type="submission" date="2020-04" db="EMBL/GenBank/DDBJ databases">
        <authorList>
            <person name="Chiriac C."/>
            <person name="Salcher M."/>
            <person name="Ghai R."/>
            <person name="Kavagutti S V."/>
        </authorList>
    </citation>
    <scope>NUCLEOTIDE SEQUENCE</scope>
</reference>
<evidence type="ECO:0000313" key="1">
    <source>
        <dbReference type="EMBL" id="CAB4158622.1"/>
    </source>
</evidence>
<proteinExistence type="predicted"/>
<protein>
    <submittedName>
        <fullName evidence="1">Uncharacterized protein</fullName>
    </submittedName>
</protein>
<accession>A0A6J5NIR9</accession>